<keyword evidence="1" id="KW-0472">Membrane</keyword>
<keyword evidence="1" id="KW-1133">Transmembrane helix</keyword>
<keyword evidence="1" id="KW-0812">Transmembrane</keyword>
<feature type="transmembrane region" description="Helical" evidence="1">
    <location>
        <begin position="226"/>
        <end position="247"/>
    </location>
</feature>
<proteinExistence type="predicted"/>
<dbReference type="AlphaFoldDB" id="A0A226DQX4"/>
<accession>A0A226DQX4</accession>
<dbReference type="EMBL" id="LNIX01000012">
    <property type="protein sequence ID" value="OXA47922.1"/>
    <property type="molecule type" value="Genomic_DNA"/>
</dbReference>
<evidence type="ECO:0000256" key="1">
    <source>
        <dbReference type="SAM" id="Phobius"/>
    </source>
</evidence>
<feature type="transmembrane region" description="Helical" evidence="1">
    <location>
        <begin position="259"/>
        <end position="279"/>
    </location>
</feature>
<dbReference type="Proteomes" id="UP000198287">
    <property type="component" value="Unassembled WGS sequence"/>
</dbReference>
<comment type="caution">
    <text evidence="2">The sequence shown here is derived from an EMBL/GenBank/DDBJ whole genome shotgun (WGS) entry which is preliminary data.</text>
</comment>
<evidence type="ECO:0000313" key="2">
    <source>
        <dbReference type="EMBL" id="OXA47922.1"/>
    </source>
</evidence>
<gene>
    <name evidence="2" type="ORF">Fcan01_17404</name>
</gene>
<name>A0A226DQX4_FOLCA</name>
<organism evidence="2 3">
    <name type="scientific">Folsomia candida</name>
    <name type="common">Springtail</name>
    <dbReference type="NCBI Taxonomy" id="158441"/>
    <lineage>
        <taxon>Eukaryota</taxon>
        <taxon>Metazoa</taxon>
        <taxon>Ecdysozoa</taxon>
        <taxon>Arthropoda</taxon>
        <taxon>Hexapoda</taxon>
        <taxon>Collembola</taxon>
        <taxon>Entomobryomorpha</taxon>
        <taxon>Isotomoidea</taxon>
        <taxon>Isotomidae</taxon>
        <taxon>Proisotominae</taxon>
        <taxon>Folsomia</taxon>
    </lineage>
</organism>
<protein>
    <submittedName>
        <fullName evidence="2">Uncharacterized protein</fullName>
    </submittedName>
</protein>
<keyword evidence="3" id="KW-1185">Reference proteome</keyword>
<evidence type="ECO:0000313" key="3">
    <source>
        <dbReference type="Proteomes" id="UP000198287"/>
    </source>
</evidence>
<feature type="transmembrane region" description="Helical" evidence="1">
    <location>
        <begin position="93"/>
        <end position="112"/>
    </location>
</feature>
<feature type="transmembrane region" description="Helical" evidence="1">
    <location>
        <begin position="142"/>
        <end position="162"/>
    </location>
</feature>
<feature type="transmembrane region" description="Helical" evidence="1">
    <location>
        <begin position="168"/>
        <end position="190"/>
    </location>
</feature>
<sequence length="319" mass="36482">MMMTTFKDNKGPLLIKFIAVNTTINGAVYAGTPKELRPPVEKKRGVKIKSWPFYRRQRATSYLAFCEAVKLPNEHKPENETLFELVIFHAYKFFVFFEYLITPVFAVIFMVLGFDPQFYFVQHVSTTHPSIWFLVRKMTFNNAFLLQFCLLTGRFWGMTVALYEAERIHAFTFGTIYIGINTATSIVRLITKLVRINKRGIQAGLFHRHIVYYVSLQMAAQAVKDILMLSLSLDIRVGIVTLVTVTFVSVRLGHVLPDYLLLTLVSSGVFISLLAKTILSMTSGAFKNAKVLRSFKEADILLEMRHGLKKGYGKDVRRL</sequence>
<reference evidence="2 3" key="1">
    <citation type="submission" date="2015-12" db="EMBL/GenBank/DDBJ databases">
        <title>The genome of Folsomia candida.</title>
        <authorList>
            <person name="Faddeeva A."/>
            <person name="Derks M.F."/>
            <person name="Anvar Y."/>
            <person name="Smit S."/>
            <person name="Van Straalen N."/>
            <person name="Roelofs D."/>
        </authorList>
    </citation>
    <scope>NUCLEOTIDE SEQUENCE [LARGE SCALE GENOMIC DNA]</scope>
    <source>
        <strain evidence="2 3">VU population</strain>
        <tissue evidence="2">Whole body</tissue>
    </source>
</reference>